<accession>A0A6P8BUX7</accession>
<name>A0A6P8BUX7_PUNGR</name>
<organism evidence="2 3">
    <name type="scientific">Punica granatum</name>
    <name type="common">Pomegranate</name>
    <dbReference type="NCBI Taxonomy" id="22663"/>
    <lineage>
        <taxon>Eukaryota</taxon>
        <taxon>Viridiplantae</taxon>
        <taxon>Streptophyta</taxon>
        <taxon>Embryophyta</taxon>
        <taxon>Tracheophyta</taxon>
        <taxon>Spermatophyta</taxon>
        <taxon>Magnoliopsida</taxon>
        <taxon>eudicotyledons</taxon>
        <taxon>Gunneridae</taxon>
        <taxon>Pentapetalae</taxon>
        <taxon>rosids</taxon>
        <taxon>malvids</taxon>
        <taxon>Myrtales</taxon>
        <taxon>Lythraceae</taxon>
        <taxon>Punica</taxon>
    </lineage>
</organism>
<dbReference type="Proteomes" id="UP000515151">
    <property type="component" value="Chromosome 8"/>
</dbReference>
<dbReference type="OrthoDB" id="6621980at2759"/>
<dbReference type="AlphaFoldDB" id="A0A6P8BUX7"/>
<keyword evidence="2" id="KW-1185">Reference proteome</keyword>
<dbReference type="GeneID" id="116188754"/>
<sequence length="308" mass="34586">MISPNTQKDLIRACTMETTNAILHELGDEFLAILLDESHDVSVKEQMAVALRFVNSEGCVVEHFLGIVHVSDTSASSLKTAIQFLFLKHNLSLSKGRVQGYDGASNMRGEFNGLKTLIMQENSSAYYVHCFAHQLQLALVAVAKKKPQLAAFFNSVTIIATLVGVSCKRRDLLREKQQNRVLEAFEIGEFSMGKGSNQEISLQRGGDTCWGSHYRLLISLVVMFSSVMEVFQIIEKDCSTVEQRGEAFSLLNVMPTFEFVFILHLMKTILRIMNELSLALQMKDQDIVNAMVLIEVAKQRLQEMRDEG</sequence>
<reference evidence="3" key="2">
    <citation type="submission" date="2025-08" db="UniProtKB">
        <authorList>
            <consortium name="RefSeq"/>
        </authorList>
    </citation>
    <scope>IDENTIFICATION</scope>
    <source>
        <tissue evidence="3">Leaf</tissue>
    </source>
</reference>
<dbReference type="PANTHER" id="PTHR11697">
    <property type="entry name" value="GENERAL TRANSCRIPTION FACTOR 2-RELATED ZINC FINGER PROTEIN"/>
    <property type="match status" value="1"/>
</dbReference>
<reference evidence="2" key="1">
    <citation type="journal article" date="2020" name="Plant Biotechnol. J.">
        <title>The pomegranate (Punica granatum L.) draft genome dissects genetic divergence between soft- and hard-seeded cultivars.</title>
        <authorList>
            <person name="Luo X."/>
            <person name="Li H."/>
            <person name="Wu Z."/>
            <person name="Yao W."/>
            <person name="Zhao P."/>
            <person name="Cao D."/>
            <person name="Yu H."/>
            <person name="Li K."/>
            <person name="Poudel K."/>
            <person name="Zhao D."/>
            <person name="Zhang F."/>
            <person name="Xia X."/>
            <person name="Chen L."/>
            <person name="Wang Q."/>
            <person name="Jing D."/>
            <person name="Cao S."/>
        </authorList>
    </citation>
    <scope>NUCLEOTIDE SEQUENCE [LARGE SCALE GENOMIC DNA]</scope>
    <source>
        <strain evidence="2">cv. Tunisia</strain>
    </source>
</reference>
<dbReference type="InterPro" id="IPR025398">
    <property type="entry name" value="DUF4371"/>
</dbReference>
<dbReference type="InterPro" id="IPR012337">
    <property type="entry name" value="RNaseH-like_sf"/>
</dbReference>
<proteinExistence type="predicted"/>
<dbReference type="SUPFAM" id="SSF53098">
    <property type="entry name" value="Ribonuclease H-like"/>
    <property type="match status" value="1"/>
</dbReference>
<protein>
    <submittedName>
        <fullName evidence="3">Zinc finger MYM-type protein 1-like</fullName>
    </submittedName>
</protein>
<gene>
    <name evidence="3" type="primary">LOC116188754</name>
</gene>
<dbReference type="RefSeq" id="XP_031374094.1">
    <property type="nucleotide sequence ID" value="XM_031518234.1"/>
</dbReference>
<evidence type="ECO:0000313" key="3">
    <source>
        <dbReference type="RefSeq" id="XP_031374094.1"/>
    </source>
</evidence>
<evidence type="ECO:0000259" key="1">
    <source>
        <dbReference type="Pfam" id="PF14291"/>
    </source>
</evidence>
<dbReference type="Pfam" id="PF14291">
    <property type="entry name" value="DUF4371"/>
    <property type="match status" value="1"/>
</dbReference>
<feature type="domain" description="DUF4371" evidence="1">
    <location>
        <begin position="1"/>
        <end position="113"/>
    </location>
</feature>
<dbReference type="PANTHER" id="PTHR11697:SF230">
    <property type="entry name" value="ZINC FINGER, MYM DOMAIN CONTAINING 1"/>
    <property type="match status" value="1"/>
</dbReference>
<evidence type="ECO:0000313" key="2">
    <source>
        <dbReference type="Proteomes" id="UP000515151"/>
    </source>
</evidence>
<dbReference type="InterPro" id="IPR055298">
    <property type="entry name" value="AtLOH3-like"/>
</dbReference>